<dbReference type="InterPro" id="IPR037212">
    <property type="entry name" value="Med7/Med21-like"/>
</dbReference>
<keyword evidence="6 11" id="KW-0010">Activator</keyword>
<dbReference type="SUPFAM" id="SSF140718">
    <property type="entry name" value="Mediator hinge subcomplex-like"/>
    <property type="match status" value="1"/>
</dbReference>
<evidence type="ECO:0000256" key="10">
    <source>
        <dbReference type="ARBA" id="ARBA00031260"/>
    </source>
</evidence>
<organism evidence="12 13">
    <name type="scientific">Nezara viridula</name>
    <name type="common">Southern green stink bug</name>
    <name type="synonym">Cimex viridulus</name>
    <dbReference type="NCBI Taxonomy" id="85310"/>
    <lineage>
        <taxon>Eukaryota</taxon>
        <taxon>Metazoa</taxon>
        <taxon>Ecdysozoa</taxon>
        <taxon>Arthropoda</taxon>
        <taxon>Hexapoda</taxon>
        <taxon>Insecta</taxon>
        <taxon>Pterygota</taxon>
        <taxon>Neoptera</taxon>
        <taxon>Paraneoptera</taxon>
        <taxon>Hemiptera</taxon>
        <taxon>Heteroptera</taxon>
        <taxon>Panheteroptera</taxon>
        <taxon>Pentatomomorpha</taxon>
        <taxon>Pentatomoidea</taxon>
        <taxon>Pentatomidae</taxon>
        <taxon>Pentatominae</taxon>
        <taxon>Nezara</taxon>
    </lineage>
</organism>
<dbReference type="Proteomes" id="UP001152798">
    <property type="component" value="Chromosome 4"/>
</dbReference>
<evidence type="ECO:0000256" key="8">
    <source>
        <dbReference type="ARBA" id="ARBA00023242"/>
    </source>
</evidence>
<comment type="subcellular location">
    <subcellularLocation>
        <location evidence="1 11">Nucleus</location>
    </subcellularLocation>
</comment>
<evidence type="ECO:0000256" key="11">
    <source>
        <dbReference type="RuleBase" id="RU364145"/>
    </source>
</evidence>
<comment type="function">
    <text evidence="9 11">Component of the Mediator complex, a coactivator involved in the regulated transcription of nearly all RNA polymerase II-dependent genes. Mediator functions as a bridge to convey information from gene-specific regulatory proteins to the basal RNA polymerase II transcription machinery. Mediator is recruited to promoters by direct interactions with regulatory proteins and serves as a scaffold for the assembly of a functional preinitiation complex with RNA polymerase II and the general transcription factors.</text>
</comment>
<evidence type="ECO:0000256" key="6">
    <source>
        <dbReference type="ARBA" id="ARBA00023159"/>
    </source>
</evidence>
<keyword evidence="4 11" id="KW-0805">Transcription regulation</keyword>
<accession>A0A9P0HC68</accession>
<sequence length="119" mass="13891">MESSHDNQDQHTNDLPARLSVEDVDVDFLPIIYDIIRGLEKDPHESSQKPSHSQDISQKVLELHKKLELAKEQIKRLPGVEYSKEQQLDKLEALRTQLKLKRDLLLKYRTMCTFDIPKA</sequence>
<dbReference type="OrthoDB" id="5950777at2759"/>
<keyword evidence="13" id="KW-1185">Reference proteome</keyword>
<evidence type="ECO:0000256" key="2">
    <source>
        <dbReference type="ARBA" id="ARBA00008089"/>
    </source>
</evidence>
<keyword evidence="5" id="KW-0175">Coiled coil</keyword>
<dbReference type="InterPro" id="IPR011425">
    <property type="entry name" value="Med9"/>
</dbReference>
<dbReference type="PANTHER" id="PTHR20844">
    <property type="entry name" value="MEDIATOR OF RNA POLYMERASE II TRANSCRIPTION, SUBUNIT 9"/>
    <property type="match status" value="1"/>
</dbReference>
<keyword evidence="8 11" id="KW-0539">Nucleus</keyword>
<protein>
    <recommendedName>
        <fullName evidence="3 11">Mediator of RNA polymerase II transcription subunit 9</fullName>
    </recommendedName>
    <alternativeName>
        <fullName evidence="10 11">Mediator complex subunit 9</fullName>
    </alternativeName>
</protein>
<evidence type="ECO:0000256" key="9">
    <source>
        <dbReference type="ARBA" id="ARBA00025687"/>
    </source>
</evidence>
<evidence type="ECO:0000256" key="7">
    <source>
        <dbReference type="ARBA" id="ARBA00023163"/>
    </source>
</evidence>
<evidence type="ECO:0000256" key="1">
    <source>
        <dbReference type="ARBA" id="ARBA00004123"/>
    </source>
</evidence>
<gene>
    <name evidence="11" type="primary">MED9</name>
    <name evidence="12" type="ORF">NEZAVI_LOCUS8732</name>
</gene>
<dbReference type="PANTHER" id="PTHR20844:SF0">
    <property type="entry name" value="MEDIATOR OF RNA POLYMERASE II TRANSCRIPTION SUBUNIT 9"/>
    <property type="match status" value="1"/>
</dbReference>
<evidence type="ECO:0000313" key="12">
    <source>
        <dbReference type="EMBL" id="CAH1399247.1"/>
    </source>
</evidence>
<dbReference type="GO" id="GO:0016592">
    <property type="term" value="C:mediator complex"/>
    <property type="evidence" value="ECO:0007669"/>
    <property type="project" value="InterPro"/>
</dbReference>
<reference evidence="12" key="1">
    <citation type="submission" date="2022-01" db="EMBL/GenBank/DDBJ databases">
        <authorList>
            <person name="King R."/>
        </authorList>
    </citation>
    <scope>NUCLEOTIDE SEQUENCE</scope>
</reference>
<evidence type="ECO:0000256" key="3">
    <source>
        <dbReference type="ARBA" id="ARBA00020636"/>
    </source>
</evidence>
<evidence type="ECO:0000313" key="13">
    <source>
        <dbReference type="Proteomes" id="UP001152798"/>
    </source>
</evidence>
<dbReference type="Pfam" id="PF07544">
    <property type="entry name" value="Med9"/>
    <property type="match status" value="1"/>
</dbReference>
<comment type="subunit">
    <text evidence="11">Component of the Mediator complex.</text>
</comment>
<name>A0A9P0HC68_NEZVI</name>
<evidence type="ECO:0000256" key="5">
    <source>
        <dbReference type="ARBA" id="ARBA00023054"/>
    </source>
</evidence>
<comment type="similarity">
    <text evidence="2 11">Belongs to the Mediator complex subunit 9 family.</text>
</comment>
<dbReference type="AlphaFoldDB" id="A0A9P0HC68"/>
<dbReference type="InterPro" id="IPR039242">
    <property type="entry name" value="MED9_metazoa"/>
</dbReference>
<dbReference type="GO" id="GO:0006357">
    <property type="term" value="P:regulation of transcription by RNA polymerase II"/>
    <property type="evidence" value="ECO:0007669"/>
    <property type="project" value="InterPro"/>
</dbReference>
<proteinExistence type="inferred from homology"/>
<dbReference type="GO" id="GO:0003712">
    <property type="term" value="F:transcription coregulator activity"/>
    <property type="evidence" value="ECO:0007669"/>
    <property type="project" value="InterPro"/>
</dbReference>
<dbReference type="EMBL" id="OV725080">
    <property type="protein sequence ID" value="CAH1399247.1"/>
    <property type="molecule type" value="Genomic_DNA"/>
</dbReference>
<keyword evidence="7 11" id="KW-0804">Transcription</keyword>
<evidence type="ECO:0000256" key="4">
    <source>
        <dbReference type="ARBA" id="ARBA00023015"/>
    </source>
</evidence>